<gene>
    <name evidence="2" type="ORF">DBV15_03631</name>
</gene>
<dbReference type="Proteomes" id="UP000310200">
    <property type="component" value="Unassembled WGS sequence"/>
</dbReference>
<evidence type="ECO:0000313" key="2">
    <source>
        <dbReference type="EMBL" id="TGZ50153.1"/>
    </source>
</evidence>
<dbReference type="EMBL" id="QBLH01002019">
    <property type="protein sequence ID" value="TGZ50153.1"/>
    <property type="molecule type" value="Genomic_DNA"/>
</dbReference>
<comment type="caution">
    <text evidence="2">The sequence shown here is derived from an EMBL/GenBank/DDBJ whole genome shotgun (WGS) entry which is preliminary data.</text>
</comment>
<protein>
    <submittedName>
        <fullName evidence="2">Uncharacterized protein</fullName>
    </submittedName>
</protein>
<evidence type="ECO:0000256" key="1">
    <source>
        <dbReference type="SAM" id="MobiDB-lite"/>
    </source>
</evidence>
<dbReference type="AlphaFoldDB" id="A0A4S2KKK9"/>
<evidence type="ECO:0000313" key="3">
    <source>
        <dbReference type="Proteomes" id="UP000310200"/>
    </source>
</evidence>
<keyword evidence="3" id="KW-1185">Reference proteome</keyword>
<feature type="region of interest" description="Disordered" evidence="1">
    <location>
        <begin position="77"/>
        <end position="113"/>
    </location>
</feature>
<proteinExistence type="predicted"/>
<reference evidence="2 3" key="1">
    <citation type="journal article" date="2019" name="Philos. Trans. R. Soc. Lond., B, Biol. Sci.">
        <title>Ant behaviour and brain gene expression of defending hosts depend on the ecological success of the intruding social parasite.</title>
        <authorList>
            <person name="Kaur R."/>
            <person name="Stoldt M."/>
            <person name="Jongepier E."/>
            <person name="Feldmeyer B."/>
            <person name="Menzel F."/>
            <person name="Bornberg-Bauer E."/>
            <person name="Foitzik S."/>
        </authorList>
    </citation>
    <scope>NUCLEOTIDE SEQUENCE [LARGE SCALE GENOMIC DNA]</scope>
    <source>
        <tissue evidence="2">Whole body</tissue>
    </source>
</reference>
<feature type="compositionally biased region" description="Basic and acidic residues" evidence="1">
    <location>
        <begin position="77"/>
        <end position="94"/>
    </location>
</feature>
<accession>A0A4S2KKK9</accession>
<sequence length="131" mass="14711">MRIIARNIGQLPRRKLGKLGVKRNSESAVYNYAQSSALPRSGSPAFRSLSHALERSPISSYAFHRAIDGLKKKRWIREREGREASKEDGLERSHVATRRGLNTSRMVSFRRTGATLPVRLNPLARKTASPS</sequence>
<organism evidence="2 3">
    <name type="scientific">Temnothorax longispinosus</name>
    <dbReference type="NCBI Taxonomy" id="300112"/>
    <lineage>
        <taxon>Eukaryota</taxon>
        <taxon>Metazoa</taxon>
        <taxon>Ecdysozoa</taxon>
        <taxon>Arthropoda</taxon>
        <taxon>Hexapoda</taxon>
        <taxon>Insecta</taxon>
        <taxon>Pterygota</taxon>
        <taxon>Neoptera</taxon>
        <taxon>Endopterygota</taxon>
        <taxon>Hymenoptera</taxon>
        <taxon>Apocrita</taxon>
        <taxon>Aculeata</taxon>
        <taxon>Formicoidea</taxon>
        <taxon>Formicidae</taxon>
        <taxon>Myrmicinae</taxon>
        <taxon>Temnothorax</taxon>
    </lineage>
</organism>
<name>A0A4S2KKK9_9HYME</name>